<dbReference type="Pfam" id="PF04303">
    <property type="entry name" value="PrpF"/>
    <property type="match status" value="2"/>
</dbReference>
<feature type="compositionally biased region" description="Basic and acidic residues" evidence="3">
    <location>
        <begin position="683"/>
        <end position="698"/>
    </location>
</feature>
<keyword evidence="5" id="KW-1185">Reference proteome</keyword>
<accession>A0A9W8X5F9</accession>
<dbReference type="Gene3D" id="3.10.310.10">
    <property type="entry name" value="Diaminopimelate Epimerase, Chain A, domain 1"/>
    <property type="match status" value="2"/>
</dbReference>
<gene>
    <name evidence="4" type="ORF">N0V87_002382</name>
</gene>
<evidence type="ECO:0008006" key="6">
    <source>
        <dbReference type="Google" id="ProtNLM"/>
    </source>
</evidence>
<dbReference type="EMBL" id="JAPEUV010000015">
    <property type="protein sequence ID" value="KAJ4340720.1"/>
    <property type="molecule type" value="Genomic_DNA"/>
</dbReference>
<evidence type="ECO:0000256" key="2">
    <source>
        <dbReference type="ARBA" id="ARBA00023235"/>
    </source>
</evidence>
<feature type="region of interest" description="Disordered" evidence="3">
    <location>
        <begin position="665"/>
        <end position="716"/>
    </location>
</feature>
<comment type="caution">
    <text evidence="4">The sequence shown here is derived from an EMBL/GenBank/DDBJ whole genome shotgun (WGS) entry which is preliminary data.</text>
</comment>
<dbReference type="SUPFAM" id="SSF54506">
    <property type="entry name" value="Diaminopimelate epimerase-like"/>
    <property type="match status" value="2"/>
</dbReference>
<organism evidence="4 5">
    <name type="scientific">Didymella glomerata</name>
    <dbReference type="NCBI Taxonomy" id="749621"/>
    <lineage>
        <taxon>Eukaryota</taxon>
        <taxon>Fungi</taxon>
        <taxon>Dikarya</taxon>
        <taxon>Ascomycota</taxon>
        <taxon>Pezizomycotina</taxon>
        <taxon>Dothideomycetes</taxon>
        <taxon>Pleosporomycetidae</taxon>
        <taxon>Pleosporales</taxon>
        <taxon>Pleosporineae</taxon>
        <taxon>Didymellaceae</taxon>
        <taxon>Didymella</taxon>
    </lineage>
</organism>
<keyword evidence="2" id="KW-0413">Isomerase</keyword>
<evidence type="ECO:0000313" key="5">
    <source>
        <dbReference type="Proteomes" id="UP001140562"/>
    </source>
</evidence>
<sequence>MRPSQSLSVRIRAHITHHDAPKAKAHPTQTAIPAAYYRGGTSRAVFFQPQHLPRDRALWPGLFSQTMGSGDAFGRQLDGMGAGVSSLSKICLVEPHGRRKPVPKQAIADRVQNKSLDGARSLLQQVREQGEAVDGIDVDYTFVGLGIEDEVVDVAGNCGNMSSAIGPYAYNAGLLSPRAYAKGNGEVTVTIRNTNTGKIIHSTFDVAGGQAAVTGDYTIDGVTGSGPKIKLDFEAPYGSKTGKVLPTGNKVDRILDYKVTCVDGANPCIFIRAGDVGVDGTVLPNDFNKLPDKLALLERIRKAAAVAMGIAPTEDAVPRTIPKIGLISMSSEHSTLSGQTLETSQTDLVVRFLSDTQPHRAIPLTAALTTAVAARIPGTLVEQILAPEPVMDGAITIGHASGRLQVDATMDETDKTIPVVATVYRTAKRLFEGTSFWVDNSAAKPLEGALRSAHGSHGTHSLGMAFVLESKGQSTAELFAGEREAEQTDEADTDPDSAEALGLTTWRYYTSTDKAPSKQAKEALIAEISNLERLLERYTSAEPALKFQIGKLERLLEKYSAAESSLSPTPSPNTEPQNARDAAAAAVNFTGAEKGREWHQWAKMNAKEKKSLRINAKKREKKARQQAAGVKSTTRAEFGLDKWGRSYDQVKAKKERWVRNKAERAEEAAANAMETTDESGEAAMREMIDRDTAREARWAKGSAATPSNGQVGGKGD</sequence>
<dbReference type="InterPro" id="IPR007400">
    <property type="entry name" value="PrpF-like"/>
</dbReference>
<proteinExistence type="inferred from homology"/>
<dbReference type="OrthoDB" id="10267539at2759"/>
<protein>
    <recommendedName>
        <fullName evidence="6">DUF453-domain-containing protein</fullName>
    </recommendedName>
</protein>
<name>A0A9W8X5F9_9PLEO</name>
<evidence type="ECO:0000256" key="3">
    <source>
        <dbReference type="SAM" id="MobiDB-lite"/>
    </source>
</evidence>
<dbReference type="PANTHER" id="PTHR43709">
    <property type="entry name" value="ACONITATE ISOMERASE-RELATED"/>
    <property type="match status" value="1"/>
</dbReference>
<dbReference type="AlphaFoldDB" id="A0A9W8X5F9"/>
<reference evidence="4" key="1">
    <citation type="submission" date="2022-10" db="EMBL/GenBank/DDBJ databases">
        <title>Tapping the CABI collections for fungal endophytes: first genome assemblies for Collariella, Neodidymelliopsis, Ascochyta clinopodiicola, Didymella pomorum, Didymosphaeria variabile, Neocosmospora piperis and Neocucurbitaria cava.</title>
        <authorList>
            <person name="Hill R."/>
        </authorList>
    </citation>
    <scope>NUCLEOTIDE SEQUENCE</scope>
    <source>
        <strain evidence="4">IMI 360193</strain>
    </source>
</reference>
<evidence type="ECO:0000313" key="4">
    <source>
        <dbReference type="EMBL" id="KAJ4340720.1"/>
    </source>
</evidence>
<dbReference type="Proteomes" id="UP001140562">
    <property type="component" value="Unassembled WGS sequence"/>
</dbReference>
<evidence type="ECO:0000256" key="1">
    <source>
        <dbReference type="ARBA" id="ARBA00007673"/>
    </source>
</evidence>
<dbReference type="PANTHER" id="PTHR43709:SF2">
    <property type="entry name" value="DUF453 DOMAIN PROTEIN (AFU_ORTHOLOGUE AFUA_6G00360)"/>
    <property type="match status" value="1"/>
</dbReference>
<dbReference type="GO" id="GO:0016853">
    <property type="term" value="F:isomerase activity"/>
    <property type="evidence" value="ECO:0007669"/>
    <property type="project" value="UniProtKB-KW"/>
</dbReference>
<comment type="similarity">
    <text evidence="1">Belongs to the PrpF family.</text>
</comment>